<dbReference type="KEGG" id="bvo:Pan97_20720"/>
<keyword evidence="4" id="KW-1185">Reference proteome</keyword>
<dbReference type="InterPro" id="IPR003593">
    <property type="entry name" value="AAA+_ATPase"/>
</dbReference>
<evidence type="ECO:0000313" key="3">
    <source>
        <dbReference type="EMBL" id="QDU75051.1"/>
    </source>
</evidence>
<evidence type="ECO:0000259" key="2">
    <source>
        <dbReference type="SMART" id="SM00382"/>
    </source>
</evidence>
<evidence type="ECO:0000256" key="1">
    <source>
        <dbReference type="SAM" id="MobiDB-lite"/>
    </source>
</evidence>
<dbReference type="EMBL" id="CP036289">
    <property type="protein sequence ID" value="QDU75051.1"/>
    <property type="molecule type" value="Genomic_DNA"/>
</dbReference>
<accession>A0A518C758</accession>
<name>A0A518C758_9BACT</name>
<evidence type="ECO:0000313" key="4">
    <source>
        <dbReference type="Proteomes" id="UP000318626"/>
    </source>
</evidence>
<dbReference type="InterPro" id="IPR011704">
    <property type="entry name" value="ATPase_dyneun-rel_AAA"/>
</dbReference>
<dbReference type="OrthoDB" id="9783370at2"/>
<dbReference type="GO" id="GO:0016887">
    <property type="term" value="F:ATP hydrolysis activity"/>
    <property type="evidence" value="ECO:0007669"/>
    <property type="project" value="InterPro"/>
</dbReference>
<protein>
    <submittedName>
        <fullName evidence="3">Replication factor C large subunit</fullName>
    </submittedName>
</protein>
<feature type="compositionally biased region" description="Basic and acidic residues" evidence="1">
    <location>
        <begin position="13"/>
        <end position="22"/>
    </location>
</feature>
<dbReference type="RefSeq" id="WP_144972134.1">
    <property type="nucleotide sequence ID" value="NZ_CP036289.1"/>
</dbReference>
<feature type="region of interest" description="Disordered" evidence="1">
    <location>
        <begin position="1"/>
        <end position="40"/>
    </location>
</feature>
<dbReference type="Proteomes" id="UP000318626">
    <property type="component" value="Chromosome"/>
</dbReference>
<dbReference type="AlphaFoldDB" id="A0A518C758"/>
<dbReference type="Gene3D" id="3.40.50.300">
    <property type="entry name" value="P-loop containing nucleotide triphosphate hydrolases"/>
    <property type="match status" value="1"/>
</dbReference>
<sequence>MNQWQVFRGTPQEPHDGLKALEGKVPPWRSGQTNRGEKYLPSPDEIRIVNAALHLRRPILVTGPPGCGKSSLAYAIAKELKLEPLLKWPINSRSTLSEGMYSYDAVARLRDVNLPDEDSQKRSREISNYVQLRWLGTALASPRPRVLLIDEIDKADIDLPNDLLHVLEEGTYEIPELARMAKEQETVPVKVADVESEEHINVTKGLIRCQSMPIIVMTSNGERDLPLALHRRCLRLDIREPDRDRLIKIAEAHLGDCLSGKDEPLKSLVDEFIQLRSKGKVMATDQLLNMLYLIFGGANPPEDAAERKALQDLVFRGLNQ</sequence>
<dbReference type="SUPFAM" id="SSF52540">
    <property type="entry name" value="P-loop containing nucleoside triphosphate hydrolases"/>
    <property type="match status" value="1"/>
</dbReference>
<reference evidence="4" key="1">
    <citation type="submission" date="2019-02" db="EMBL/GenBank/DDBJ databases">
        <title>Deep-cultivation of Planctomycetes and their phenomic and genomic characterization uncovers novel biology.</title>
        <authorList>
            <person name="Wiegand S."/>
            <person name="Jogler M."/>
            <person name="Boedeker C."/>
            <person name="Pinto D."/>
            <person name="Vollmers J."/>
            <person name="Rivas-Marin E."/>
            <person name="Kohn T."/>
            <person name="Peeters S.H."/>
            <person name="Heuer A."/>
            <person name="Rast P."/>
            <person name="Oberbeckmann S."/>
            <person name="Bunk B."/>
            <person name="Jeske O."/>
            <person name="Meyerdierks A."/>
            <person name="Storesund J.E."/>
            <person name="Kallscheuer N."/>
            <person name="Luecker S."/>
            <person name="Lage O.M."/>
            <person name="Pohl T."/>
            <person name="Merkel B.J."/>
            <person name="Hornburger P."/>
            <person name="Mueller R.-W."/>
            <person name="Bruemmer F."/>
            <person name="Labrenz M."/>
            <person name="Spormann A.M."/>
            <person name="Op den Camp H."/>
            <person name="Overmann J."/>
            <person name="Amann R."/>
            <person name="Jetten M.S.M."/>
            <person name="Mascher T."/>
            <person name="Medema M.H."/>
            <person name="Devos D.P."/>
            <person name="Kaster A.-K."/>
            <person name="Ovreas L."/>
            <person name="Rohde M."/>
            <person name="Galperin M.Y."/>
            <person name="Jogler C."/>
        </authorList>
    </citation>
    <scope>NUCLEOTIDE SEQUENCE [LARGE SCALE GENOMIC DNA]</scope>
    <source>
        <strain evidence="4">Pan97</strain>
    </source>
</reference>
<feature type="domain" description="AAA+ ATPase" evidence="2">
    <location>
        <begin position="55"/>
        <end position="242"/>
    </location>
</feature>
<organism evidence="3 4">
    <name type="scientific">Bremerella volcania</name>
    <dbReference type="NCBI Taxonomy" id="2527984"/>
    <lineage>
        <taxon>Bacteria</taxon>
        <taxon>Pseudomonadati</taxon>
        <taxon>Planctomycetota</taxon>
        <taxon>Planctomycetia</taxon>
        <taxon>Pirellulales</taxon>
        <taxon>Pirellulaceae</taxon>
        <taxon>Bremerella</taxon>
    </lineage>
</organism>
<gene>
    <name evidence="3" type="ORF">Pan97_20720</name>
</gene>
<dbReference type="SMART" id="SM00382">
    <property type="entry name" value="AAA"/>
    <property type="match status" value="1"/>
</dbReference>
<dbReference type="Pfam" id="PF07728">
    <property type="entry name" value="AAA_5"/>
    <property type="match status" value="1"/>
</dbReference>
<proteinExistence type="predicted"/>
<dbReference type="CDD" id="cd00009">
    <property type="entry name" value="AAA"/>
    <property type="match status" value="1"/>
</dbReference>
<dbReference type="InterPro" id="IPR027417">
    <property type="entry name" value="P-loop_NTPase"/>
</dbReference>
<dbReference type="GO" id="GO:0005524">
    <property type="term" value="F:ATP binding"/>
    <property type="evidence" value="ECO:0007669"/>
    <property type="project" value="InterPro"/>
</dbReference>